<dbReference type="EMBL" id="BARS01016867">
    <property type="protein sequence ID" value="GAF91635.1"/>
    <property type="molecule type" value="Genomic_DNA"/>
</dbReference>
<name>X0UT42_9ZZZZ</name>
<evidence type="ECO:0000313" key="1">
    <source>
        <dbReference type="EMBL" id="GAF91635.1"/>
    </source>
</evidence>
<proteinExistence type="predicted"/>
<reference evidence="1" key="1">
    <citation type="journal article" date="2014" name="Front. Microbiol.">
        <title>High frequency of phylogenetically diverse reductive dehalogenase-homologous genes in deep subseafloor sedimentary metagenomes.</title>
        <authorList>
            <person name="Kawai M."/>
            <person name="Futagami T."/>
            <person name="Toyoda A."/>
            <person name="Takaki Y."/>
            <person name="Nishi S."/>
            <person name="Hori S."/>
            <person name="Arai W."/>
            <person name="Tsubouchi T."/>
            <person name="Morono Y."/>
            <person name="Uchiyama I."/>
            <person name="Ito T."/>
            <person name="Fujiyama A."/>
            <person name="Inagaki F."/>
            <person name="Takami H."/>
        </authorList>
    </citation>
    <scope>NUCLEOTIDE SEQUENCE</scope>
    <source>
        <strain evidence="1">Expedition CK06-06</strain>
    </source>
</reference>
<gene>
    <name evidence="1" type="ORF">S01H1_27669</name>
</gene>
<sequence>MLSKLNKDNQGPICKVENCEGCDKDCKTVYQQACIDYELEGQLTEQEKKHLKIIMQS</sequence>
<protein>
    <submittedName>
        <fullName evidence="1">Uncharacterized protein</fullName>
    </submittedName>
</protein>
<accession>X0UT42</accession>
<comment type="caution">
    <text evidence="1">The sequence shown here is derived from an EMBL/GenBank/DDBJ whole genome shotgun (WGS) entry which is preliminary data.</text>
</comment>
<dbReference type="AlphaFoldDB" id="X0UT42"/>
<organism evidence="1">
    <name type="scientific">marine sediment metagenome</name>
    <dbReference type="NCBI Taxonomy" id="412755"/>
    <lineage>
        <taxon>unclassified sequences</taxon>
        <taxon>metagenomes</taxon>
        <taxon>ecological metagenomes</taxon>
    </lineage>
</organism>